<dbReference type="AlphaFoldDB" id="A0A0G4PSA1"/>
<sequence length="114" mass="12928">MSNPTERAAEDNYERENDPSPVTEDFTENSYAGEPKANLRDQVPVQEDEQSFDDPMQPPYSNSDQQLEGLEGDEREAINKSNIMRGDRLRHAKPRTTNKYNEGPDESDLPAGLE</sequence>
<evidence type="ECO:0000313" key="2">
    <source>
        <dbReference type="EMBL" id="CRL29287.1"/>
    </source>
</evidence>
<evidence type="ECO:0000313" key="3">
    <source>
        <dbReference type="Proteomes" id="UP000053732"/>
    </source>
</evidence>
<name>A0A0G4PSA1_PENC3</name>
<accession>A0A0G4PSA1</accession>
<dbReference type="Proteomes" id="UP000053732">
    <property type="component" value="Unassembled WGS sequence"/>
</dbReference>
<evidence type="ECO:0000256" key="1">
    <source>
        <dbReference type="SAM" id="MobiDB-lite"/>
    </source>
</evidence>
<feature type="compositionally biased region" description="Basic and acidic residues" evidence="1">
    <location>
        <begin position="7"/>
        <end position="18"/>
    </location>
</feature>
<keyword evidence="3" id="KW-1185">Reference proteome</keyword>
<protein>
    <submittedName>
        <fullName evidence="2">Str. FM013</fullName>
    </submittedName>
</protein>
<organism evidence="2 3">
    <name type="scientific">Penicillium camemberti (strain FM 013)</name>
    <dbReference type="NCBI Taxonomy" id="1429867"/>
    <lineage>
        <taxon>Eukaryota</taxon>
        <taxon>Fungi</taxon>
        <taxon>Dikarya</taxon>
        <taxon>Ascomycota</taxon>
        <taxon>Pezizomycotina</taxon>
        <taxon>Eurotiomycetes</taxon>
        <taxon>Eurotiomycetidae</taxon>
        <taxon>Eurotiales</taxon>
        <taxon>Aspergillaceae</taxon>
        <taxon>Penicillium</taxon>
    </lineage>
</organism>
<feature type="region of interest" description="Disordered" evidence="1">
    <location>
        <begin position="1"/>
        <end position="114"/>
    </location>
</feature>
<dbReference type="EMBL" id="HG793167">
    <property type="protein sequence ID" value="CRL29287.1"/>
    <property type="molecule type" value="Genomic_DNA"/>
</dbReference>
<reference evidence="2 3" key="1">
    <citation type="journal article" date="2014" name="Nat. Commun.">
        <title>Multiple recent horizontal transfers of a large genomic region in cheese making fungi.</title>
        <authorList>
            <person name="Cheeseman K."/>
            <person name="Ropars J."/>
            <person name="Renault P."/>
            <person name="Dupont J."/>
            <person name="Gouzy J."/>
            <person name="Branca A."/>
            <person name="Abraham A.L."/>
            <person name="Ceppi M."/>
            <person name="Conseiller E."/>
            <person name="Debuchy R."/>
            <person name="Malagnac F."/>
            <person name="Goarin A."/>
            <person name="Silar P."/>
            <person name="Lacoste S."/>
            <person name="Sallet E."/>
            <person name="Bensimon A."/>
            <person name="Giraud T."/>
            <person name="Brygoo Y."/>
        </authorList>
    </citation>
    <scope>NUCLEOTIDE SEQUENCE [LARGE SCALE GENOMIC DNA]</scope>
    <source>
        <strain evidence="3">FM 013</strain>
    </source>
</reference>
<proteinExistence type="predicted"/>
<gene>
    <name evidence="2" type="ORF">PCAMFM013_S034g000085</name>
</gene>